<evidence type="ECO:0000256" key="2">
    <source>
        <dbReference type="SAM" id="Phobius"/>
    </source>
</evidence>
<evidence type="ECO:0000256" key="1">
    <source>
        <dbReference type="SAM" id="Coils"/>
    </source>
</evidence>
<reference evidence="3" key="1">
    <citation type="submission" date="2022-10" db="EMBL/GenBank/DDBJ databases">
        <title>Novel sulphate-reducing endosymbionts in the free-living metamonad Anaeramoeba.</title>
        <authorList>
            <person name="Jerlstrom-Hultqvist J."/>
            <person name="Cepicka I."/>
            <person name="Gallot-Lavallee L."/>
            <person name="Salas-Leiva D."/>
            <person name="Curtis B.A."/>
            <person name="Zahonova K."/>
            <person name="Pipaliya S."/>
            <person name="Dacks J."/>
            <person name="Roger A.J."/>
        </authorList>
    </citation>
    <scope>NUCLEOTIDE SEQUENCE</scope>
    <source>
        <strain evidence="3">BMAN</strain>
    </source>
</reference>
<dbReference type="Proteomes" id="UP001149090">
    <property type="component" value="Unassembled WGS sequence"/>
</dbReference>
<name>A0A9Q0LC77_ANAIG</name>
<keyword evidence="2" id="KW-0812">Transmembrane</keyword>
<evidence type="ECO:0008006" key="5">
    <source>
        <dbReference type="Google" id="ProtNLM"/>
    </source>
</evidence>
<proteinExistence type="predicted"/>
<keyword evidence="1" id="KW-0175">Coiled coil</keyword>
<dbReference type="AlphaFoldDB" id="A0A9Q0LC77"/>
<comment type="caution">
    <text evidence="3">The sequence shown here is derived from an EMBL/GenBank/DDBJ whole genome shotgun (WGS) entry which is preliminary data.</text>
</comment>
<protein>
    <recommendedName>
        <fullName evidence="5">VASt domain-containing protein</fullName>
    </recommendedName>
</protein>
<sequence length="372" mass="44285">MNFHFSLNLSISEIFLNLFADNSLFVEHFHLEQKQTNFQFSKWNKKNIRLINYSIIIPLGIQEKIAFEIKEIENFEFLQNGNLLISSKIQFFQNEILQDFQIQIKMEFIYVSETNLEMESNPNSDSKTEVDVSVQFLPNFNSKNKLQKMVLDYYCRSIETWIKLAKELIDEFSSKEMRSNFLKKKITERMLIFRNFKRIISQNYDILNENIENDSILEENQGESDENSIFVSSESDIFQDLDEENRNNNNNNNNNQIIEQNENFIDSNSHSKEIEELKKQVELSIKKVENFEKIIFGENYELFKSASNFLRNFEKKKIEILETQQELEMNAIKNENENENENENSKKIAITITSICLIIISSVYIFRKFKRK</sequence>
<keyword evidence="2" id="KW-0472">Membrane</keyword>
<keyword evidence="4" id="KW-1185">Reference proteome</keyword>
<feature type="transmembrane region" description="Helical" evidence="2">
    <location>
        <begin position="348"/>
        <end position="366"/>
    </location>
</feature>
<accession>A0A9Q0LC77</accession>
<organism evidence="3 4">
    <name type="scientific">Anaeramoeba ignava</name>
    <name type="common">Anaerobic marine amoeba</name>
    <dbReference type="NCBI Taxonomy" id="1746090"/>
    <lineage>
        <taxon>Eukaryota</taxon>
        <taxon>Metamonada</taxon>
        <taxon>Anaeramoebidae</taxon>
        <taxon>Anaeramoeba</taxon>
    </lineage>
</organism>
<evidence type="ECO:0000313" key="3">
    <source>
        <dbReference type="EMBL" id="KAJ5070207.1"/>
    </source>
</evidence>
<keyword evidence="2" id="KW-1133">Transmembrane helix</keyword>
<gene>
    <name evidence="3" type="ORF">M0811_11236</name>
</gene>
<evidence type="ECO:0000313" key="4">
    <source>
        <dbReference type="Proteomes" id="UP001149090"/>
    </source>
</evidence>
<dbReference type="EMBL" id="JAPDFW010000098">
    <property type="protein sequence ID" value="KAJ5070207.1"/>
    <property type="molecule type" value="Genomic_DNA"/>
</dbReference>
<feature type="coiled-coil region" evidence="1">
    <location>
        <begin position="241"/>
        <end position="344"/>
    </location>
</feature>